<dbReference type="GO" id="GO:0000139">
    <property type="term" value="C:Golgi membrane"/>
    <property type="evidence" value="ECO:0007669"/>
    <property type="project" value="GOC"/>
</dbReference>
<dbReference type="FunCoup" id="A8J1B8">
    <property type="interactions" value="2124"/>
</dbReference>
<keyword evidence="4" id="KW-0862">Zinc</keyword>
<organism evidence="6 7">
    <name type="scientific">Chlamydomonas reinhardtii</name>
    <name type="common">Chlamydomonas smithii</name>
    <dbReference type="NCBI Taxonomy" id="3055"/>
    <lineage>
        <taxon>Eukaryota</taxon>
        <taxon>Viridiplantae</taxon>
        <taxon>Chlorophyta</taxon>
        <taxon>core chlorophytes</taxon>
        <taxon>Chlorophyceae</taxon>
        <taxon>CS clade</taxon>
        <taxon>Chlamydomonadales</taxon>
        <taxon>Chlamydomonadaceae</taxon>
        <taxon>Chlamydomonas</taxon>
    </lineage>
</organism>
<feature type="region of interest" description="Disordered" evidence="5">
    <location>
        <begin position="217"/>
        <end position="244"/>
    </location>
</feature>
<evidence type="ECO:0000256" key="1">
    <source>
        <dbReference type="ARBA" id="ARBA00022468"/>
    </source>
</evidence>
<feature type="region of interest" description="Disordered" evidence="5">
    <location>
        <begin position="357"/>
        <end position="495"/>
    </location>
</feature>
<dbReference type="PaxDb" id="3055-EDP01886"/>
<feature type="compositionally biased region" description="Low complexity" evidence="5">
    <location>
        <begin position="433"/>
        <end position="467"/>
    </location>
</feature>
<evidence type="ECO:0000313" key="6">
    <source>
        <dbReference type="EMBL" id="PNW78203.1"/>
    </source>
</evidence>
<feature type="compositionally biased region" description="Acidic residues" evidence="5">
    <location>
        <begin position="486"/>
        <end position="495"/>
    </location>
</feature>
<accession>A8J1B8</accession>
<keyword evidence="1" id="KW-0343">GTPase activation</keyword>
<evidence type="ECO:0000256" key="3">
    <source>
        <dbReference type="ARBA" id="ARBA00022771"/>
    </source>
</evidence>
<reference evidence="6 7" key="1">
    <citation type="journal article" date="2007" name="Science">
        <title>The Chlamydomonas genome reveals the evolution of key animal and plant functions.</title>
        <authorList>
            <person name="Merchant S.S."/>
            <person name="Prochnik S.E."/>
            <person name="Vallon O."/>
            <person name="Harris E.H."/>
            <person name="Karpowicz S.J."/>
            <person name="Witman G.B."/>
            <person name="Terry A."/>
            <person name="Salamov A."/>
            <person name="Fritz-Laylin L.K."/>
            <person name="Marechal-Drouard L."/>
            <person name="Marshall W.F."/>
            <person name="Qu L.H."/>
            <person name="Nelson D.R."/>
            <person name="Sanderfoot A.A."/>
            <person name="Spalding M.H."/>
            <person name="Kapitonov V.V."/>
            <person name="Ren Q."/>
            <person name="Ferris P."/>
            <person name="Lindquist E."/>
            <person name="Shapiro H."/>
            <person name="Lucas S.M."/>
            <person name="Grimwood J."/>
            <person name="Schmutz J."/>
            <person name="Cardol P."/>
            <person name="Cerutti H."/>
            <person name="Chanfreau G."/>
            <person name="Chen C.L."/>
            <person name="Cognat V."/>
            <person name="Croft M.T."/>
            <person name="Dent R."/>
            <person name="Dutcher S."/>
            <person name="Fernandez E."/>
            <person name="Fukuzawa H."/>
            <person name="Gonzalez-Ballester D."/>
            <person name="Gonzalez-Halphen D."/>
            <person name="Hallmann A."/>
            <person name="Hanikenne M."/>
            <person name="Hippler M."/>
            <person name="Inwood W."/>
            <person name="Jabbari K."/>
            <person name="Kalanon M."/>
            <person name="Kuras R."/>
            <person name="Lefebvre P.A."/>
            <person name="Lemaire S.D."/>
            <person name="Lobanov A.V."/>
            <person name="Lohr M."/>
            <person name="Manuell A."/>
            <person name="Meier I."/>
            <person name="Mets L."/>
            <person name="Mittag M."/>
            <person name="Mittelmeier T."/>
            <person name="Moroney J.V."/>
            <person name="Moseley J."/>
            <person name="Napoli C."/>
            <person name="Nedelcu A.M."/>
            <person name="Niyogi K."/>
            <person name="Novoselov S.V."/>
            <person name="Paulsen I.T."/>
            <person name="Pazour G."/>
            <person name="Purton S."/>
            <person name="Ral J.P."/>
            <person name="Riano-Pachon D.M."/>
            <person name="Riekhof W."/>
            <person name="Rymarquis L."/>
            <person name="Schroda M."/>
            <person name="Stern D."/>
            <person name="Umen J."/>
            <person name="Willows R."/>
            <person name="Wilson N."/>
            <person name="Zimmer S.L."/>
            <person name="Allmer J."/>
            <person name="Balk J."/>
            <person name="Bisova K."/>
            <person name="Chen C.J."/>
            <person name="Elias M."/>
            <person name="Gendler K."/>
            <person name="Hauser C."/>
            <person name="Lamb M.R."/>
            <person name="Ledford H."/>
            <person name="Long J.C."/>
            <person name="Minagawa J."/>
            <person name="Page M.D."/>
            <person name="Pan J."/>
            <person name="Pootakham W."/>
            <person name="Roje S."/>
            <person name="Rose A."/>
            <person name="Stahlberg E."/>
            <person name="Terauchi A.M."/>
            <person name="Yang P."/>
            <person name="Ball S."/>
            <person name="Bowler C."/>
            <person name="Dieckmann C.L."/>
            <person name="Gladyshev V.N."/>
            <person name="Green P."/>
            <person name="Jorgensen R."/>
            <person name="Mayfield S."/>
            <person name="Mueller-Roeber B."/>
            <person name="Rajamani S."/>
            <person name="Sayre R.T."/>
            <person name="Brokstein P."/>
            <person name="Dubchak I."/>
            <person name="Goodstein D."/>
            <person name="Hornick L."/>
            <person name="Huang Y.W."/>
            <person name="Jhaveri J."/>
            <person name="Luo Y."/>
            <person name="Martinez D."/>
            <person name="Ngau W.C."/>
            <person name="Otillar B."/>
            <person name="Poliakov A."/>
            <person name="Porter A."/>
            <person name="Szajkowski L."/>
            <person name="Werner G."/>
            <person name="Zhou K."/>
            <person name="Grigoriev I.V."/>
            <person name="Rokhsar D.S."/>
            <person name="Grossman A.R."/>
        </authorList>
    </citation>
    <scope>NUCLEOTIDE SEQUENCE [LARGE SCALE GENOMIC DNA]</scope>
    <source>
        <strain evidence="7">CC-503</strain>
    </source>
</reference>
<proteinExistence type="predicted"/>
<dbReference type="OMA" id="SHSNDAW"/>
<name>A8J1B8_CHLRE</name>
<dbReference type="InterPro" id="IPR044519">
    <property type="entry name" value="ARF_GAP_AGD6/7"/>
</dbReference>
<feature type="compositionally biased region" description="Low complexity" evidence="5">
    <location>
        <begin position="170"/>
        <end position="186"/>
    </location>
</feature>
<evidence type="ECO:0000256" key="5">
    <source>
        <dbReference type="SAM" id="MobiDB-lite"/>
    </source>
</evidence>
<dbReference type="AlphaFoldDB" id="A8J1B8"/>
<dbReference type="CDD" id="cd08830">
    <property type="entry name" value="ArfGap_ArfGap1"/>
    <property type="match status" value="1"/>
</dbReference>
<dbReference type="Pfam" id="PF01412">
    <property type="entry name" value="ArfGap"/>
    <property type="match status" value="1"/>
</dbReference>
<protein>
    <submittedName>
        <fullName evidence="6">Uncharacterized protein</fullName>
    </submittedName>
</protein>
<dbReference type="Proteomes" id="UP000006906">
    <property type="component" value="Chromosome 9"/>
</dbReference>
<dbReference type="KEGG" id="cre:CHLRE_09g386550v5"/>
<dbReference type="OrthoDB" id="983479at2759"/>
<evidence type="ECO:0000256" key="2">
    <source>
        <dbReference type="ARBA" id="ARBA00022723"/>
    </source>
</evidence>
<dbReference type="eggNOG" id="KOG0704">
    <property type="taxonomic scope" value="Eukaryota"/>
</dbReference>
<dbReference type="Gramene" id="PNW78203">
    <property type="protein sequence ID" value="PNW78203"/>
    <property type="gene ID" value="CHLRE_09g386550v5"/>
</dbReference>
<evidence type="ECO:0000256" key="4">
    <source>
        <dbReference type="ARBA" id="ARBA00022833"/>
    </source>
</evidence>
<dbReference type="PANTHER" id="PTHR47021">
    <property type="entry name" value="ADP-RIBOSYLATION FACTOR GTPASE-ACTIVATING PROTEIN AGD6-RELATED"/>
    <property type="match status" value="1"/>
</dbReference>
<dbReference type="RefSeq" id="XP_001695178.1">
    <property type="nucleotide sequence ID" value="XM_001695126.2"/>
</dbReference>
<dbReference type="GO" id="GO:0005096">
    <property type="term" value="F:GTPase activator activity"/>
    <property type="evidence" value="ECO:0007669"/>
    <property type="project" value="UniProtKB-KW"/>
</dbReference>
<dbReference type="EMBL" id="CM008970">
    <property type="protein sequence ID" value="PNW78203.1"/>
    <property type="molecule type" value="Genomic_DNA"/>
</dbReference>
<dbReference type="InParanoid" id="A8J1B8"/>
<dbReference type="FunFam" id="1.10.220.150:FF:000014">
    <property type="entry name" value="ADP-ribosylation factor GTPase-activating protein"/>
    <property type="match status" value="1"/>
</dbReference>
<dbReference type="GeneID" id="5720841"/>
<sequence length="495" mass="50483">MASAEALAVLRELQSKPDNRVCCDCEMKNPQWASVSYGIFMCLECSGRHRGLGVHISFVRSVGMDAWSADQLKKMQLGGNAKLNTFLKQYGIEKSTDIKDKYNSRAAEFYREKLRADVEGRDYTPPSPAEVGPPVLSGGSMGAKTGSARSLAAHSQHGSPAKRADDDWGDWSASGGASASASGAGSHTQRAGSEYTKAQLEASAAGKESFFARKIQENATKPEGLPPSQGGKYVGFGSAPAPRPKPAAGGVDDLTNLLSSTLTTVTRAAETAAKSATLAVKSGSAQLTQTLQEKHVGETLSANAKVVGEKAAHVAQTGFAALSGLYARVASSVEQAARQNGYNVDLGSRAAAAASTTSSSRAAGHSGGGAPSSDYQQAPSSWDAGNDEDYRSAQQQQQQPSGGIRGGGGGGFSGFDAEGDDAEGWGGWGDNKAPSSSGRSAAGAGAAAHSGGSARPSGGAVGGVAAATHKSKSMPALSKGGKSGDDGEDDEWGKW</sequence>
<keyword evidence="3" id="KW-0863">Zinc-finger</keyword>
<keyword evidence="2" id="KW-0479">Metal-binding</keyword>
<dbReference type="HOGENOM" id="CLU_044516_3_0_1"/>
<dbReference type="GO" id="GO:0048205">
    <property type="term" value="P:COPI coating of Golgi vesicle"/>
    <property type="evidence" value="ECO:0000318"/>
    <property type="project" value="GO_Central"/>
</dbReference>
<dbReference type="InterPro" id="IPR037278">
    <property type="entry name" value="ARFGAP/RecO"/>
</dbReference>
<dbReference type="PRINTS" id="PR00405">
    <property type="entry name" value="REVINTRACTNG"/>
</dbReference>
<feature type="region of interest" description="Disordered" evidence="5">
    <location>
        <begin position="119"/>
        <end position="199"/>
    </location>
</feature>
<keyword evidence="7" id="KW-1185">Reference proteome</keyword>
<evidence type="ECO:0000313" key="7">
    <source>
        <dbReference type="Proteomes" id="UP000006906"/>
    </source>
</evidence>
<dbReference type="GO" id="GO:0008270">
    <property type="term" value="F:zinc ion binding"/>
    <property type="evidence" value="ECO:0007669"/>
    <property type="project" value="UniProtKB-KW"/>
</dbReference>
<dbReference type="SUPFAM" id="SSF57863">
    <property type="entry name" value="ArfGap/RecO-like zinc finger"/>
    <property type="match status" value="1"/>
</dbReference>
<gene>
    <name evidence="6" type="ORF">CHLRE_09g386550v5</name>
</gene>
<dbReference type="PROSITE" id="PS50115">
    <property type="entry name" value="ARFGAP"/>
    <property type="match status" value="1"/>
</dbReference>
<dbReference type="InterPro" id="IPR001164">
    <property type="entry name" value="ArfGAP_dom"/>
</dbReference>
<dbReference type="InterPro" id="IPR038508">
    <property type="entry name" value="ArfGAP_dom_sf"/>
</dbReference>
<dbReference type="SMART" id="SM00105">
    <property type="entry name" value="ArfGap"/>
    <property type="match status" value="1"/>
</dbReference>
<feature type="compositionally biased region" description="Gly residues" evidence="5">
    <location>
        <begin position="403"/>
        <end position="413"/>
    </location>
</feature>
<dbReference type="Gene3D" id="1.10.220.150">
    <property type="entry name" value="Arf GTPase activating protein"/>
    <property type="match status" value="1"/>
</dbReference>
<dbReference type="PANTHER" id="PTHR47021:SF4">
    <property type="entry name" value="ADP-RIBOSYLATION FACTOR GTPASE-ACTIVATING PROTEIN AGD6-RELATED"/>
    <property type="match status" value="1"/>
</dbReference>
<dbReference type="STRING" id="3055.A8J1B8"/>